<gene>
    <name evidence="4" type="ORF">BV898_08449</name>
</gene>
<dbReference type="AlphaFoldDB" id="A0A1W0WQN2"/>
<dbReference type="Pfam" id="PF00179">
    <property type="entry name" value="UQ_con"/>
    <property type="match status" value="1"/>
</dbReference>
<dbReference type="SUPFAM" id="SSF81383">
    <property type="entry name" value="F-box domain"/>
    <property type="match status" value="1"/>
</dbReference>
<evidence type="ECO:0000259" key="2">
    <source>
        <dbReference type="PROSITE" id="PS50127"/>
    </source>
</evidence>
<name>A0A1W0WQN2_HYPEX</name>
<keyword evidence="5" id="KW-1185">Reference proteome</keyword>
<dbReference type="InterPro" id="IPR016135">
    <property type="entry name" value="UBQ-conjugating_enzyme/RWD"/>
</dbReference>
<dbReference type="SUPFAM" id="SSF54495">
    <property type="entry name" value="UBC-like"/>
    <property type="match status" value="1"/>
</dbReference>
<evidence type="ECO:0008006" key="6">
    <source>
        <dbReference type="Google" id="ProtNLM"/>
    </source>
</evidence>
<dbReference type="EMBL" id="MTYJ01000060">
    <property type="protein sequence ID" value="OQV17516.1"/>
    <property type="molecule type" value="Genomic_DNA"/>
</dbReference>
<evidence type="ECO:0000313" key="4">
    <source>
        <dbReference type="EMBL" id="OQV17516.1"/>
    </source>
</evidence>
<feature type="domain" description="F-box" evidence="3">
    <location>
        <begin position="284"/>
        <end position="340"/>
    </location>
</feature>
<evidence type="ECO:0000259" key="3">
    <source>
        <dbReference type="PROSITE" id="PS50181"/>
    </source>
</evidence>
<dbReference type="InterPro" id="IPR036047">
    <property type="entry name" value="F-box-like_dom_sf"/>
</dbReference>
<dbReference type="SMART" id="SM00212">
    <property type="entry name" value="UBCc"/>
    <property type="match status" value="1"/>
</dbReference>
<dbReference type="Gene3D" id="3.10.110.10">
    <property type="entry name" value="Ubiquitin Conjugating Enzyme"/>
    <property type="match status" value="1"/>
</dbReference>
<organism evidence="4 5">
    <name type="scientific">Hypsibius exemplaris</name>
    <name type="common">Freshwater tardigrade</name>
    <dbReference type="NCBI Taxonomy" id="2072580"/>
    <lineage>
        <taxon>Eukaryota</taxon>
        <taxon>Metazoa</taxon>
        <taxon>Ecdysozoa</taxon>
        <taxon>Tardigrada</taxon>
        <taxon>Eutardigrada</taxon>
        <taxon>Parachela</taxon>
        <taxon>Hypsibioidea</taxon>
        <taxon>Hypsibiidae</taxon>
        <taxon>Hypsibius</taxon>
    </lineage>
</organism>
<comment type="caution">
    <text evidence="4">The sequence shown here is derived from an EMBL/GenBank/DDBJ whole genome shotgun (WGS) entry which is preliminary data.</text>
</comment>
<evidence type="ECO:0000313" key="5">
    <source>
        <dbReference type="Proteomes" id="UP000192578"/>
    </source>
</evidence>
<proteinExistence type="predicted"/>
<protein>
    <recommendedName>
        <fullName evidence="6">UBC core domain-containing protein</fullName>
    </recommendedName>
</protein>
<dbReference type="PROSITE" id="PS50181">
    <property type="entry name" value="FBOX"/>
    <property type="match status" value="1"/>
</dbReference>
<dbReference type="OrthoDB" id="10069349at2759"/>
<feature type="domain" description="UBC core" evidence="2">
    <location>
        <begin position="423"/>
        <end position="592"/>
    </location>
</feature>
<feature type="region of interest" description="Disordered" evidence="1">
    <location>
        <begin position="1"/>
        <end position="20"/>
    </location>
</feature>
<accession>A0A1W0WQN2</accession>
<dbReference type="InterPro" id="IPR001810">
    <property type="entry name" value="F-box_dom"/>
</dbReference>
<dbReference type="InterPro" id="IPR000608">
    <property type="entry name" value="UBC"/>
</dbReference>
<sequence length="608" mass="68380">MEESPNHHLRETTESIHRPVRDDIPDHLEHLPAMIACHDLIAKLAAFSGRNSDKEMAAIIRAAETVSAELSSAAEWAIAWGSSSAGGDLFISHFMPAFDGACTCCISNRESHYETLGRLFGRSGEPKERFMMKNIHDIINDSMASLRSELTMLRFELVRMVYLVKGRFHNKYHDIIPDALDNAEIESSALELHAASDVLDSCQKCLDIVCQTTSSNLLNQLFHSIWRSTSAIQTSHRTKTVECVWEADALEEKNPQEENSSLNPPVEEPSTAIEKGTVNAVSGVALVDLLPFDVWRKVLAYLTDDDAALYAVLLSSRQFRDLLSKSALDVVTDDEYWERALRRRGVDVETVCSRQLSWFGHYHEYVQSMACFRCFSRLCGSICIKEDCIRSATTTTETERKGVLPPKAYAGRILLEAGCVARGSSSRATADLPQDAVLGVKFCNWDMAQIAEEQPRFDNVIVSILGPPGTPYCGGYFQLWIHLLPQYPFLPLRAQLLTKIFSPFFTDHGDFYFPYNSVLGGGPSGTYFENWRIIYEISGVIDIVMKYLSLTAEGDDLLKGRCVVNHQVADLRRDDTELFERMARQHTQTHAMLRWQGKAKRDQSSKVL</sequence>
<dbReference type="PROSITE" id="PS50127">
    <property type="entry name" value="UBC_2"/>
    <property type="match status" value="1"/>
</dbReference>
<dbReference type="Proteomes" id="UP000192578">
    <property type="component" value="Unassembled WGS sequence"/>
</dbReference>
<evidence type="ECO:0000256" key="1">
    <source>
        <dbReference type="SAM" id="MobiDB-lite"/>
    </source>
</evidence>
<reference evidence="5" key="1">
    <citation type="submission" date="2017-01" db="EMBL/GenBank/DDBJ databases">
        <title>Comparative genomics of anhydrobiosis in the tardigrade Hypsibius dujardini.</title>
        <authorList>
            <person name="Yoshida Y."/>
            <person name="Koutsovoulos G."/>
            <person name="Laetsch D."/>
            <person name="Stevens L."/>
            <person name="Kumar S."/>
            <person name="Horikawa D."/>
            <person name="Ishino K."/>
            <person name="Komine S."/>
            <person name="Tomita M."/>
            <person name="Blaxter M."/>
            <person name="Arakawa K."/>
        </authorList>
    </citation>
    <scope>NUCLEOTIDE SEQUENCE [LARGE SCALE GENOMIC DNA]</scope>
    <source>
        <strain evidence="5">Z151</strain>
    </source>
</reference>